<feature type="transmembrane region" description="Helical" evidence="1">
    <location>
        <begin position="60"/>
        <end position="79"/>
    </location>
</feature>
<dbReference type="Gene3D" id="1.10.238.10">
    <property type="entry name" value="EF-hand"/>
    <property type="match status" value="1"/>
</dbReference>
<dbReference type="InterPro" id="IPR011055">
    <property type="entry name" value="Dup_hybrid_motif"/>
</dbReference>
<dbReference type="SUPFAM" id="SSF47473">
    <property type="entry name" value="EF-hand"/>
    <property type="match status" value="1"/>
</dbReference>
<dbReference type="SUPFAM" id="SSF51261">
    <property type="entry name" value="Duplicated hybrid motif"/>
    <property type="match status" value="1"/>
</dbReference>
<dbReference type="PROSITE" id="PS00018">
    <property type="entry name" value="EF_HAND_1"/>
    <property type="match status" value="1"/>
</dbReference>
<evidence type="ECO:0000256" key="1">
    <source>
        <dbReference type="SAM" id="Phobius"/>
    </source>
</evidence>
<proteinExistence type="predicted"/>
<dbReference type="PANTHER" id="PTHR21666:SF270">
    <property type="entry name" value="MUREIN HYDROLASE ACTIVATOR ENVC"/>
    <property type="match status" value="1"/>
</dbReference>
<organism evidence="3 4">
    <name type="scientific">Candidatus Thiodiazotropha endoloripes</name>
    <dbReference type="NCBI Taxonomy" id="1818881"/>
    <lineage>
        <taxon>Bacteria</taxon>
        <taxon>Pseudomonadati</taxon>
        <taxon>Pseudomonadota</taxon>
        <taxon>Gammaproteobacteria</taxon>
        <taxon>Chromatiales</taxon>
        <taxon>Sedimenticolaceae</taxon>
        <taxon>Candidatus Thiodiazotropha</taxon>
    </lineage>
</organism>
<sequence>MYGVVIDGKRLYRFDSSAADILFVLQPTLLLTLIVKNRHLSQYTPSKFIKMKMIATQTNYWIAMLLLTALSLTTLVAEAKSAAGALKKMDRNGDNRLSYEEWRKKRLFKRIDIDGDNYLDVNELRRFFGEAVEGVNPGSLPDNKTISAIRRSKFDDPQDLKEKGLIATGLYPVWPKGIACRGIDETYAMDYSHKRPKQAYHGGIDLPAPFGTPILAVMSGEVIAIYDAHRSNPRGIEVVLRHTPEQSGLPLYLYSRYTHFDSLPRLTIGQAIAMGDVLGETGNTGVLGCELKNRPCRGRSRRPALHFDILYSVRSEYYDTGSVLIPVDGYWMDPNALYRNSMPVDSDSMKALTKDRKGVSIAYTLEGGEVWPVDTKMIWPYACWRE</sequence>
<dbReference type="Pfam" id="PF13202">
    <property type="entry name" value="EF-hand_5"/>
    <property type="match status" value="2"/>
</dbReference>
<dbReference type="GO" id="GO:0005509">
    <property type="term" value="F:calcium ion binding"/>
    <property type="evidence" value="ECO:0007669"/>
    <property type="project" value="InterPro"/>
</dbReference>
<dbReference type="EMBL" id="LVJZ01000003">
    <property type="protein sequence ID" value="ODB96243.1"/>
    <property type="molecule type" value="Genomic_DNA"/>
</dbReference>
<keyword evidence="4" id="KW-1185">Reference proteome</keyword>
<accession>A0A1E2UND6</accession>
<feature type="domain" description="EF-hand" evidence="2">
    <location>
        <begin position="105"/>
        <end position="134"/>
    </location>
</feature>
<dbReference type="Gene3D" id="2.70.70.10">
    <property type="entry name" value="Glucose Permease (Domain IIA)"/>
    <property type="match status" value="1"/>
</dbReference>
<dbReference type="AlphaFoldDB" id="A0A1E2UND6"/>
<dbReference type="PANTHER" id="PTHR21666">
    <property type="entry name" value="PEPTIDASE-RELATED"/>
    <property type="match status" value="1"/>
</dbReference>
<comment type="caution">
    <text evidence="3">The sequence shown here is derived from an EMBL/GenBank/DDBJ whole genome shotgun (WGS) entry which is preliminary data.</text>
</comment>
<dbReference type="CDD" id="cd12797">
    <property type="entry name" value="M23_peptidase"/>
    <property type="match status" value="1"/>
</dbReference>
<dbReference type="PROSITE" id="PS50222">
    <property type="entry name" value="EF_HAND_2"/>
    <property type="match status" value="1"/>
</dbReference>
<dbReference type="InterPro" id="IPR050570">
    <property type="entry name" value="Cell_wall_metabolism_enzyme"/>
</dbReference>
<dbReference type="GO" id="GO:0004222">
    <property type="term" value="F:metalloendopeptidase activity"/>
    <property type="evidence" value="ECO:0007669"/>
    <property type="project" value="TreeGrafter"/>
</dbReference>
<keyword evidence="1" id="KW-1133">Transmembrane helix</keyword>
<evidence type="ECO:0000259" key="2">
    <source>
        <dbReference type="PROSITE" id="PS50222"/>
    </source>
</evidence>
<reference evidence="3 4" key="1">
    <citation type="submission" date="2016-03" db="EMBL/GenBank/DDBJ databases">
        <title>Chemosynthetic sulphur-oxidizing symbionts of marine invertebrate animals are capable of nitrogen fixation.</title>
        <authorList>
            <person name="Petersen J.M."/>
            <person name="Kemper A."/>
            <person name="Gruber-Vodicka H."/>
            <person name="Cardini U."/>
            <person name="Geest Mvander."/>
            <person name="Kleiner M."/>
            <person name="Bulgheresi S."/>
            <person name="Fussmann M."/>
            <person name="Herbold C."/>
            <person name="Seah B.K.B."/>
            <person name="Antony C.Paul."/>
            <person name="Liu D."/>
            <person name="Belitz A."/>
            <person name="Weber M."/>
        </authorList>
    </citation>
    <scope>NUCLEOTIDE SEQUENCE [LARGE SCALE GENOMIC DNA]</scope>
    <source>
        <strain evidence="3">G_D</strain>
    </source>
</reference>
<keyword evidence="1" id="KW-0472">Membrane</keyword>
<dbReference type="Proteomes" id="UP000094849">
    <property type="component" value="Unassembled WGS sequence"/>
</dbReference>
<dbReference type="InterPro" id="IPR018247">
    <property type="entry name" value="EF_Hand_1_Ca_BS"/>
</dbReference>
<dbReference type="InterPro" id="IPR002048">
    <property type="entry name" value="EF_hand_dom"/>
</dbReference>
<name>A0A1E2UND6_9GAMM</name>
<evidence type="ECO:0000313" key="4">
    <source>
        <dbReference type="Proteomes" id="UP000094849"/>
    </source>
</evidence>
<dbReference type="STRING" id="1818881.A3196_05385"/>
<keyword evidence="1" id="KW-0812">Transmembrane</keyword>
<dbReference type="InterPro" id="IPR011992">
    <property type="entry name" value="EF-hand-dom_pair"/>
</dbReference>
<gene>
    <name evidence="3" type="ORF">A3196_05385</name>
</gene>
<dbReference type="Pfam" id="PF01551">
    <property type="entry name" value="Peptidase_M23"/>
    <property type="match status" value="1"/>
</dbReference>
<evidence type="ECO:0000313" key="3">
    <source>
        <dbReference type="EMBL" id="ODB96243.1"/>
    </source>
</evidence>
<protein>
    <recommendedName>
        <fullName evidence="2">EF-hand domain-containing protein</fullName>
    </recommendedName>
</protein>
<dbReference type="InterPro" id="IPR016047">
    <property type="entry name" value="M23ase_b-sheet_dom"/>
</dbReference>